<keyword evidence="3" id="KW-1185">Reference proteome</keyword>
<proteinExistence type="predicted"/>
<keyword evidence="1" id="KW-0812">Transmembrane</keyword>
<protein>
    <recommendedName>
        <fullName evidence="4">Flp pilus-assembly TadG-like N-terminal domain-containing protein</fullName>
    </recommendedName>
</protein>
<sequence>MRIPIREQLAGLVVLASGLGLMIIALATWYTNHSFVLDIRSTRLSLTASLKAAQLVSSLNLIQNSAQFVSSRVLIQSALRRYNAQGNNTAANWINAANDMQAAIGGGNTGGIGQALLLQTKIFPKNASGLAGPSSLLNVTGQNIPEIQLPYSSPNGSRVLLGDPDYGYPSELYPNLTYTSEYINDTFSAAQAIYNGQTLKGPNSTLVIGPYHVNASFSLLSLTLPIINNTSAIDVLGWLSIVCDARLLAEITTSPEGLGKTGETLLIGPTNTTNHFPNNVLWDSSDGPTADPSNVSVQYLWPLPPTSKNRHPTAAAQVYPPPSPWSSSPLLAKLSWRTRNLSIMLEVRSMRRMKLATKYPSALPC</sequence>
<evidence type="ECO:0000256" key="1">
    <source>
        <dbReference type="SAM" id="Phobius"/>
    </source>
</evidence>
<keyword evidence="1" id="KW-1133">Transmembrane helix</keyword>
<evidence type="ECO:0008006" key="4">
    <source>
        <dbReference type="Google" id="ProtNLM"/>
    </source>
</evidence>
<dbReference type="GeneID" id="95974410"/>
<organism evidence="2 3">
    <name type="scientific">Neodothiora populina</name>
    <dbReference type="NCBI Taxonomy" id="2781224"/>
    <lineage>
        <taxon>Eukaryota</taxon>
        <taxon>Fungi</taxon>
        <taxon>Dikarya</taxon>
        <taxon>Ascomycota</taxon>
        <taxon>Pezizomycotina</taxon>
        <taxon>Dothideomycetes</taxon>
        <taxon>Dothideomycetidae</taxon>
        <taxon>Dothideales</taxon>
        <taxon>Dothioraceae</taxon>
        <taxon>Neodothiora</taxon>
    </lineage>
</organism>
<accession>A0ABR3PDR3</accession>
<keyword evidence="1" id="KW-0472">Membrane</keyword>
<reference evidence="2 3" key="1">
    <citation type="submission" date="2024-07" db="EMBL/GenBank/DDBJ databases">
        <title>Draft sequence of the Neodothiora populina.</title>
        <authorList>
            <person name="Drown D.D."/>
            <person name="Schuette U.S."/>
            <person name="Buechlein A.B."/>
            <person name="Rusch D.R."/>
            <person name="Winton L.W."/>
            <person name="Adams G.A."/>
        </authorList>
    </citation>
    <scope>NUCLEOTIDE SEQUENCE [LARGE SCALE GENOMIC DNA]</scope>
    <source>
        <strain evidence="2 3">CPC 39397</strain>
    </source>
</reference>
<comment type="caution">
    <text evidence="2">The sequence shown here is derived from an EMBL/GenBank/DDBJ whole genome shotgun (WGS) entry which is preliminary data.</text>
</comment>
<feature type="transmembrane region" description="Helical" evidence="1">
    <location>
        <begin position="12"/>
        <end position="30"/>
    </location>
</feature>
<dbReference type="Proteomes" id="UP001562354">
    <property type="component" value="Unassembled WGS sequence"/>
</dbReference>
<name>A0ABR3PDR3_9PEZI</name>
<gene>
    <name evidence="2" type="ORF">AAFC00_000707</name>
</gene>
<dbReference type="RefSeq" id="XP_069200578.1">
    <property type="nucleotide sequence ID" value="XM_069347184.1"/>
</dbReference>
<evidence type="ECO:0000313" key="3">
    <source>
        <dbReference type="Proteomes" id="UP001562354"/>
    </source>
</evidence>
<evidence type="ECO:0000313" key="2">
    <source>
        <dbReference type="EMBL" id="KAL1304303.1"/>
    </source>
</evidence>
<dbReference type="EMBL" id="JBFMKM010000009">
    <property type="protein sequence ID" value="KAL1304303.1"/>
    <property type="molecule type" value="Genomic_DNA"/>
</dbReference>